<evidence type="ECO:0000313" key="2">
    <source>
        <dbReference type="Proteomes" id="UP001281761"/>
    </source>
</evidence>
<accession>A0ABQ9X219</accession>
<proteinExistence type="predicted"/>
<gene>
    <name evidence="1" type="ORF">BLNAU_19348</name>
</gene>
<evidence type="ECO:0000313" key="1">
    <source>
        <dbReference type="EMBL" id="KAK2945735.1"/>
    </source>
</evidence>
<reference evidence="1 2" key="1">
    <citation type="journal article" date="2022" name="bioRxiv">
        <title>Genomics of Preaxostyla Flagellates Illuminates Evolutionary Transitions and the Path Towards Mitochondrial Loss.</title>
        <authorList>
            <person name="Novak L.V.F."/>
            <person name="Treitli S.C."/>
            <person name="Pyrih J."/>
            <person name="Halakuc P."/>
            <person name="Pipaliya S.V."/>
            <person name="Vacek V."/>
            <person name="Brzon O."/>
            <person name="Soukal P."/>
            <person name="Eme L."/>
            <person name="Dacks J.B."/>
            <person name="Karnkowska A."/>
            <person name="Elias M."/>
            <person name="Hampl V."/>
        </authorList>
    </citation>
    <scope>NUCLEOTIDE SEQUENCE [LARGE SCALE GENOMIC DNA]</scope>
    <source>
        <strain evidence="1">NAU3</strain>
        <tissue evidence="1">Gut</tissue>
    </source>
</reference>
<comment type="caution">
    <text evidence="1">The sequence shown here is derived from an EMBL/GenBank/DDBJ whole genome shotgun (WGS) entry which is preliminary data.</text>
</comment>
<organism evidence="1 2">
    <name type="scientific">Blattamonas nauphoetae</name>
    <dbReference type="NCBI Taxonomy" id="2049346"/>
    <lineage>
        <taxon>Eukaryota</taxon>
        <taxon>Metamonada</taxon>
        <taxon>Preaxostyla</taxon>
        <taxon>Oxymonadida</taxon>
        <taxon>Blattamonas</taxon>
    </lineage>
</organism>
<protein>
    <submittedName>
        <fullName evidence="1">Uncharacterized protein</fullName>
    </submittedName>
</protein>
<sequence length="104" mass="11298">MPHTSADLSMSSFLSCVLINTSPKVSAPTKQDFVGGSGFLIRVSDAGDRIDLTKVAVVDSVCENMEEWGKQGFEGGVVVWRGQSLRLDRREMEVKGSSFGMVKL</sequence>
<name>A0ABQ9X219_9EUKA</name>
<dbReference type="EMBL" id="JARBJD010000249">
    <property type="protein sequence ID" value="KAK2945735.1"/>
    <property type="molecule type" value="Genomic_DNA"/>
</dbReference>
<keyword evidence="2" id="KW-1185">Reference proteome</keyword>
<dbReference type="Proteomes" id="UP001281761">
    <property type="component" value="Unassembled WGS sequence"/>
</dbReference>